<protein>
    <recommendedName>
        <fullName evidence="1">bAvd-like domain-containing protein</fullName>
    </recommendedName>
</protein>
<dbReference type="KEGG" id="med:MELS_1116"/>
<reference evidence="2 3" key="1">
    <citation type="journal article" date="2011" name="J. Bacteriol.">
        <title>Genome Sequence of the Ruminal Bacterium Megasphaera elsdenii.</title>
        <authorList>
            <person name="Marx H."/>
            <person name="Graf A.B."/>
            <person name="Tatto N."/>
            <person name="Thallinger G.G."/>
            <person name="Mattanovich D."/>
            <person name="Sauer M."/>
        </authorList>
    </citation>
    <scope>NUCLEOTIDE SEQUENCE [LARGE SCALE GENOMIC DNA]</scope>
    <source>
        <strain evidence="2 3">DSM 20460</strain>
    </source>
</reference>
<dbReference type="Proteomes" id="UP000010111">
    <property type="component" value="Chromosome"/>
</dbReference>
<evidence type="ECO:0000313" key="3">
    <source>
        <dbReference type="Proteomes" id="UP000010111"/>
    </source>
</evidence>
<dbReference type="InterPro" id="IPR055360">
    <property type="entry name" value="bAvd"/>
</dbReference>
<dbReference type="AlphaFoldDB" id="G0VPG0"/>
<sequence length="72" mass="8767">MRFYRLIIAAAKKYYKKTTLHDADVELFVLKHFIRMGFERRYMSIKRYERLCAYIEEIGKMLGGWIKAAEKR</sequence>
<dbReference type="HOGENOM" id="CLU_2717663_0_0_9"/>
<dbReference type="InterPro" id="IPR036583">
    <property type="entry name" value="23S_rRNA_IVS_sf"/>
</dbReference>
<name>G0VPG0_MEGEL</name>
<evidence type="ECO:0000313" key="2">
    <source>
        <dbReference type="EMBL" id="CCC73338.1"/>
    </source>
</evidence>
<dbReference type="eggNOG" id="ENOG5032RM0">
    <property type="taxonomic scope" value="Bacteria"/>
</dbReference>
<organism evidence="2 3">
    <name type="scientific">Megasphaera elsdenii DSM 20460</name>
    <dbReference type="NCBI Taxonomy" id="1064535"/>
    <lineage>
        <taxon>Bacteria</taxon>
        <taxon>Bacillati</taxon>
        <taxon>Bacillota</taxon>
        <taxon>Negativicutes</taxon>
        <taxon>Veillonellales</taxon>
        <taxon>Veillonellaceae</taxon>
        <taxon>Megasphaera</taxon>
    </lineage>
</organism>
<accession>G0VPG0</accession>
<dbReference type="SUPFAM" id="SSF158446">
    <property type="entry name" value="IVS-encoded protein-like"/>
    <property type="match status" value="1"/>
</dbReference>
<gene>
    <name evidence="2" type="ORF">MELS_1116</name>
</gene>
<feature type="domain" description="bAvd-like" evidence="1">
    <location>
        <begin position="5"/>
        <end position="68"/>
    </location>
</feature>
<dbReference type="STRING" id="1064535.MELS_1116"/>
<proteinExistence type="predicted"/>
<evidence type="ECO:0000259" key="1">
    <source>
        <dbReference type="Pfam" id="PF22296"/>
    </source>
</evidence>
<dbReference type="Gene3D" id="1.20.1440.60">
    <property type="entry name" value="23S rRNA-intervening sequence"/>
    <property type="match status" value="1"/>
</dbReference>
<dbReference type="Pfam" id="PF22296">
    <property type="entry name" value="bAvd"/>
    <property type="match status" value="1"/>
</dbReference>
<keyword evidence="3" id="KW-1185">Reference proteome</keyword>
<dbReference type="EMBL" id="HE576794">
    <property type="protein sequence ID" value="CCC73338.1"/>
    <property type="molecule type" value="Genomic_DNA"/>
</dbReference>
<dbReference type="CDD" id="cd16376">
    <property type="entry name" value="Avd_like"/>
    <property type="match status" value="1"/>
</dbReference>